<keyword evidence="1" id="KW-0472">Membrane</keyword>
<gene>
    <name evidence="2" type="ORF">SAMD00023353_6300360</name>
</gene>
<protein>
    <submittedName>
        <fullName evidence="2">Uncharacterized protein</fullName>
    </submittedName>
</protein>
<evidence type="ECO:0000313" key="2">
    <source>
        <dbReference type="EMBL" id="GAW27021.1"/>
    </source>
</evidence>
<keyword evidence="3" id="KW-1185">Reference proteome</keyword>
<keyword evidence="1" id="KW-1133">Transmembrane helix</keyword>
<dbReference type="EMBL" id="DF977508">
    <property type="protein sequence ID" value="GAW27021.1"/>
    <property type="molecule type" value="Genomic_DNA"/>
</dbReference>
<reference evidence="2" key="1">
    <citation type="submission" date="2016-03" db="EMBL/GenBank/DDBJ databases">
        <title>Draft genome sequence of Rosellinia necatrix.</title>
        <authorList>
            <person name="Kanematsu S."/>
        </authorList>
    </citation>
    <scope>NUCLEOTIDE SEQUENCE [LARGE SCALE GENOMIC DNA]</scope>
    <source>
        <strain evidence="2">W97</strain>
    </source>
</reference>
<dbReference type="Proteomes" id="UP000054516">
    <property type="component" value="Unassembled WGS sequence"/>
</dbReference>
<organism evidence="2">
    <name type="scientific">Rosellinia necatrix</name>
    <name type="common">White root-rot fungus</name>
    <dbReference type="NCBI Taxonomy" id="77044"/>
    <lineage>
        <taxon>Eukaryota</taxon>
        <taxon>Fungi</taxon>
        <taxon>Dikarya</taxon>
        <taxon>Ascomycota</taxon>
        <taxon>Pezizomycotina</taxon>
        <taxon>Sordariomycetes</taxon>
        <taxon>Xylariomycetidae</taxon>
        <taxon>Xylariales</taxon>
        <taxon>Xylariaceae</taxon>
        <taxon>Rosellinia</taxon>
    </lineage>
</organism>
<dbReference type="AlphaFoldDB" id="A0A1S8AAC0"/>
<evidence type="ECO:0000313" key="3">
    <source>
        <dbReference type="Proteomes" id="UP000054516"/>
    </source>
</evidence>
<proteinExistence type="predicted"/>
<sequence>MSTGEALKTKVDELEKMTTIVAEKCHGSMPEKPSLEAIAHELLSTKEAHDPAIDDLNNFSSVAEAAAAVTTGVLGFIAGALTAPAVIPALMVAVFSARARITYWIADGGGLDLYSP</sequence>
<keyword evidence="1" id="KW-0812">Transmembrane</keyword>
<name>A0A1S8AAC0_ROSNE</name>
<feature type="transmembrane region" description="Helical" evidence="1">
    <location>
        <begin position="65"/>
        <end position="95"/>
    </location>
</feature>
<accession>A0A1S8AAC0</accession>
<evidence type="ECO:0000256" key="1">
    <source>
        <dbReference type="SAM" id="Phobius"/>
    </source>
</evidence>